<accession>A0AAV9ARM0</accession>
<dbReference type="EMBL" id="JAUJYN010000007">
    <property type="protein sequence ID" value="KAK1266732.1"/>
    <property type="molecule type" value="Genomic_DNA"/>
</dbReference>
<comment type="caution">
    <text evidence="1">The sequence shown here is derived from an EMBL/GenBank/DDBJ whole genome shotgun (WGS) entry which is preliminary data.</text>
</comment>
<keyword evidence="2" id="KW-1185">Reference proteome</keyword>
<dbReference type="Proteomes" id="UP001179952">
    <property type="component" value="Unassembled WGS sequence"/>
</dbReference>
<reference evidence="1" key="2">
    <citation type="submission" date="2023-06" db="EMBL/GenBank/DDBJ databases">
        <authorList>
            <person name="Ma L."/>
            <person name="Liu K.-W."/>
            <person name="Li Z."/>
            <person name="Hsiao Y.-Y."/>
            <person name="Qi Y."/>
            <person name="Fu T."/>
            <person name="Tang G."/>
            <person name="Zhang D."/>
            <person name="Sun W.-H."/>
            <person name="Liu D.-K."/>
            <person name="Li Y."/>
            <person name="Chen G.-Z."/>
            <person name="Liu X.-D."/>
            <person name="Liao X.-Y."/>
            <person name="Jiang Y.-T."/>
            <person name="Yu X."/>
            <person name="Hao Y."/>
            <person name="Huang J."/>
            <person name="Zhao X.-W."/>
            <person name="Ke S."/>
            <person name="Chen Y.-Y."/>
            <person name="Wu W.-L."/>
            <person name="Hsu J.-L."/>
            <person name="Lin Y.-F."/>
            <person name="Huang M.-D."/>
            <person name="Li C.-Y."/>
            <person name="Huang L."/>
            <person name="Wang Z.-W."/>
            <person name="Zhao X."/>
            <person name="Zhong W.-Y."/>
            <person name="Peng D.-H."/>
            <person name="Ahmad S."/>
            <person name="Lan S."/>
            <person name="Zhang J.-S."/>
            <person name="Tsai W.-C."/>
            <person name="Van De Peer Y."/>
            <person name="Liu Z.-J."/>
        </authorList>
    </citation>
    <scope>NUCLEOTIDE SEQUENCE</scope>
    <source>
        <strain evidence="1">SCP</strain>
        <tissue evidence="1">Leaves</tissue>
    </source>
</reference>
<sequence>MRAGGSSRVLVPISIDGRRFDTWWSVRIAWLLGGRSAVREASAAMRACGGVRVCEIILESWGCVRASARGCAWAAGPCDGRDEACVTMCMHVHAPCPNCSLPCISACIPRLTFASLALIG</sequence>
<evidence type="ECO:0000313" key="2">
    <source>
        <dbReference type="Proteomes" id="UP001179952"/>
    </source>
</evidence>
<name>A0AAV9ARM0_ACOGR</name>
<gene>
    <name evidence="1" type="ORF">QJS04_geneDACA014617</name>
</gene>
<protein>
    <submittedName>
        <fullName evidence="1">Uncharacterized protein</fullName>
    </submittedName>
</protein>
<dbReference type="AlphaFoldDB" id="A0AAV9ARM0"/>
<organism evidence="1 2">
    <name type="scientific">Acorus gramineus</name>
    <name type="common">Dwarf sweet flag</name>
    <dbReference type="NCBI Taxonomy" id="55184"/>
    <lineage>
        <taxon>Eukaryota</taxon>
        <taxon>Viridiplantae</taxon>
        <taxon>Streptophyta</taxon>
        <taxon>Embryophyta</taxon>
        <taxon>Tracheophyta</taxon>
        <taxon>Spermatophyta</taxon>
        <taxon>Magnoliopsida</taxon>
        <taxon>Liliopsida</taxon>
        <taxon>Acoraceae</taxon>
        <taxon>Acorus</taxon>
    </lineage>
</organism>
<evidence type="ECO:0000313" key="1">
    <source>
        <dbReference type="EMBL" id="KAK1266732.1"/>
    </source>
</evidence>
<proteinExistence type="predicted"/>
<reference evidence="1" key="1">
    <citation type="journal article" date="2023" name="Nat. Commun.">
        <title>Diploid and tetraploid genomes of Acorus and the evolution of monocots.</title>
        <authorList>
            <person name="Ma L."/>
            <person name="Liu K.W."/>
            <person name="Li Z."/>
            <person name="Hsiao Y.Y."/>
            <person name="Qi Y."/>
            <person name="Fu T."/>
            <person name="Tang G.D."/>
            <person name="Zhang D."/>
            <person name="Sun W.H."/>
            <person name="Liu D.K."/>
            <person name="Li Y."/>
            <person name="Chen G.Z."/>
            <person name="Liu X.D."/>
            <person name="Liao X.Y."/>
            <person name="Jiang Y.T."/>
            <person name="Yu X."/>
            <person name="Hao Y."/>
            <person name="Huang J."/>
            <person name="Zhao X.W."/>
            <person name="Ke S."/>
            <person name="Chen Y.Y."/>
            <person name="Wu W.L."/>
            <person name="Hsu J.L."/>
            <person name="Lin Y.F."/>
            <person name="Huang M.D."/>
            <person name="Li C.Y."/>
            <person name="Huang L."/>
            <person name="Wang Z.W."/>
            <person name="Zhao X."/>
            <person name="Zhong W.Y."/>
            <person name="Peng D.H."/>
            <person name="Ahmad S."/>
            <person name="Lan S."/>
            <person name="Zhang J.S."/>
            <person name="Tsai W.C."/>
            <person name="Van de Peer Y."/>
            <person name="Liu Z.J."/>
        </authorList>
    </citation>
    <scope>NUCLEOTIDE SEQUENCE</scope>
    <source>
        <strain evidence="1">SCP</strain>
    </source>
</reference>